<accession>A0AAN7MCH0</accession>
<protein>
    <submittedName>
        <fullName evidence="2">Uncharacterized protein</fullName>
    </submittedName>
</protein>
<keyword evidence="3" id="KW-1185">Reference proteome</keyword>
<name>A0AAN7MCH0_TRANT</name>
<dbReference type="EMBL" id="JAXQNO010000002">
    <property type="protein sequence ID" value="KAK4802482.1"/>
    <property type="molecule type" value="Genomic_DNA"/>
</dbReference>
<proteinExistence type="predicted"/>
<evidence type="ECO:0000256" key="1">
    <source>
        <dbReference type="SAM" id="MobiDB-lite"/>
    </source>
</evidence>
<organism evidence="2 3">
    <name type="scientific">Trapa natans</name>
    <name type="common">Water chestnut</name>
    <dbReference type="NCBI Taxonomy" id="22666"/>
    <lineage>
        <taxon>Eukaryota</taxon>
        <taxon>Viridiplantae</taxon>
        <taxon>Streptophyta</taxon>
        <taxon>Embryophyta</taxon>
        <taxon>Tracheophyta</taxon>
        <taxon>Spermatophyta</taxon>
        <taxon>Magnoliopsida</taxon>
        <taxon>eudicotyledons</taxon>
        <taxon>Gunneridae</taxon>
        <taxon>Pentapetalae</taxon>
        <taxon>rosids</taxon>
        <taxon>malvids</taxon>
        <taxon>Myrtales</taxon>
        <taxon>Lythraceae</taxon>
        <taxon>Trapa</taxon>
    </lineage>
</organism>
<evidence type="ECO:0000313" key="2">
    <source>
        <dbReference type="EMBL" id="KAK4802482.1"/>
    </source>
</evidence>
<gene>
    <name evidence="2" type="ORF">SAY86_000685</name>
</gene>
<feature type="region of interest" description="Disordered" evidence="1">
    <location>
        <begin position="46"/>
        <end position="70"/>
    </location>
</feature>
<dbReference type="AlphaFoldDB" id="A0AAN7MCH0"/>
<reference evidence="2 3" key="1">
    <citation type="journal article" date="2023" name="Hortic Res">
        <title>Pangenome of water caltrop reveals structural variations and asymmetric subgenome divergence after allopolyploidization.</title>
        <authorList>
            <person name="Zhang X."/>
            <person name="Chen Y."/>
            <person name="Wang L."/>
            <person name="Yuan Y."/>
            <person name="Fang M."/>
            <person name="Shi L."/>
            <person name="Lu R."/>
            <person name="Comes H.P."/>
            <person name="Ma Y."/>
            <person name="Chen Y."/>
            <person name="Huang G."/>
            <person name="Zhou Y."/>
            <person name="Zheng Z."/>
            <person name="Qiu Y."/>
        </authorList>
    </citation>
    <scope>NUCLEOTIDE SEQUENCE [LARGE SCALE GENOMIC DNA]</scope>
    <source>
        <strain evidence="2">F231</strain>
    </source>
</reference>
<feature type="region of interest" description="Disordered" evidence="1">
    <location>
        <begin position="1"/>
        <end position="21"/>
    </location>
</feature>
<evidence type="ECO:0000313" key="3">
    <source>
        <dbReference type="Proteomes" id="UP001346149"/>
    </source>
</evidence>
<sequence length="70" mass="7540">MESSNGSRTAESTVFHGDGVAPTFRASGLESPRWCIVKKMPVVEHSFEQDEGTTSSSDLHGGRGRCTNIN</sequence>
<dbReference type="Proteomes" id="UP001346149">
    <property type="component" value="Unassembled WGS sequence"/>
</dbReference>
<feature type="compositionally biased region" description="Polar residues" evidence="1">
    <location>
        <begin position="1"/>
        <end position="12"/>
    </location>
</feature>
<comment type="caution">
    <text evidence="2">The sequence shown here is derived from an EMBL/GenBank/DDBJ whole genome shotgun (WGS) entry which is preliminary data.</text>
</comment>